<dbReference type="Pfam" id="PF00620">
    <property type="entry name" value="RhoGAP"/>
    <property type="match status" value="1"/>
</dbReference>
<organism evidence="3 4">
    <name type="scientific">Rhizopus microsporus ATCC 52813</name>
    <dbReference type="NCBI Taxonomy" id="1340429"/>
    <lineage>
        <taxon>Eukaryota</taxon>
        <taxon>Fungi</taxon>
        <taxon>Fungi incertae sedis</taxon>
        <taxon>Mucoromycota</taxon>
        <taxon>Mucoromycotina</taxon>
        <taxon>Mucoromycetes</taxon>
        <taxon>Mucorales</taxon>
        <taxon>Mucorineae</taxon>
        <taxon>Rhizopodaceae</taxon>
        <taxon>Rhizopus</taxon>
    </lineage>
</organism>
<evidence type="ECO:0000259" key="2">
    <source>
        <dbReference type="PROSITE" id="PS51016"/>
    </source>
</evidence>
<dbReference type="PROSITE" id="PS51016">
    <property type="entry name" value="MYTH4"/>
    <property type="match status" value="1"/>
</dbReference>
<sequence length="558" mass="63971">MPLSFGAGSHEIVEATKRHSRSLDLEQTNARHVRLLHQRSASESDGLVLENDNTIEKQVPSKVFSLYKKLSTPSRYRSGKTTGSFLPEIKTTDRFKKSRASFSSALSTFLPNNTKHNQTETTLSTYRQTEFDKTNPTYLLAQTGESRRSLPSTLQNDINQFAIDGYAKKYFATHKRGLFRRTVPINEMLQWTKDSIRQPLLLSNKNLCKDALKCFRIIQILMSDRPRPRNYNAMEHFQSLLDCGISKGQMRDEIYVQICRQLNKNPRSESIRKGWEILCVVCITFPPSKNLESYLYDFVKQHHSIKENQVDVYSQYVTVKLERICSRGARGKVLSIAEIERAMEAPFKPSIFGEPLETVMNLEKKEGLKIPRIILFLTNAVHELNGKKTEGIFRVPGDADMVTDLRVRIENGNYDSTGIEDPNVPASLLKYWLRDLAEPLIPERLYQQCIENANDGEKAVDIINSLPDFNRRIVLYIISFLQDFTEPEVIQHTLMNVYNLAMVFAPNFLRCPSTHLPTIFANSKHEQTFLKTLISVLQVDREACAHQEGEIIGRVNTM</sequence>
<dbReference type="SMART" id="SM00324">
    <property type="entry name" value="RhoGAP"/>
    <property type="match status" value="1"/>
</dbReference>
<dbReference type="Gene3D" id="1.25.40.530">
    <property type="entry name" value="MyTH4 domain"/>
    <property type="match status" value="1"/>
</dbReference>
<dbReference type="InterPro" id="IPR038185">
    <property type="entry name" value="MyTH4_dom_sf"/>
</dbReference>
<dbReference type="PANTHER" id="PTHR45876">
    <property type="entry name" value="FI04035P"/>
    <property type="match status" value="1"/>
</dbReference>
<feature type="domain" description="MyTH4" evidence="2">
    <location>
        <begin position="191"/>
        <end position="343"/>
    </location>
</feature>
<dbReference type="SMART" id="SM00139">
    <property type="entry name" value="MyTH4"/>
    <property type="match status" value="1"/>
</dbReference>
<evidence type="ECO:0000259" key="1">
    <source>
        <dbReference type="PROSITE" id="PS50238"/>
    </source>
</evidence>
<dbReference type="GO" id="GO:0007165">
    <property type="term" value="P:signal transduction"/>
    <property type="evidence" value="ECO:0007669"/>
    <property type="project" value="InterPro"/>
</dbReference>
<dbReference type="InterPro" id="IPR008936">
    <property type="entry name" value="Rho_GTPase_activation_prot"/>
</dbReference>
<proteinExistence type="predicted"/>
<dbReference type="GeneID" id="35443631"/>
<dbReference type="AlphaFoldDB" id="A0A2G4T1M0"/>
<gene>
    <name evidence="3" type="ORF">RHIMIDRAFT_276698</name>
</gene>
<dbReference type="Gene3D" id="1.10.555.10">
    <property type="entry name" value="Rho GTPase activation protein"/>
    <property type="match status" value="1"/>
</dbReference>
<dbReference type="SUPFAM" id="SSF48350">
    <property type="entry name" value="GTPase activation domain, GAP"/>
    <property type="match status" value="1"/>
</dbReference>
<reference evidence="3 4" key="1">
    <citation type="journal article" date="2016" name="Proc. Natl. Acad. Sci. U.S.A.">
        <title>Lipid metabolic changes in an early divergent fungus govern the establishment of a mutualistic symbiosis with endobacteria.</title>
        <authorList>
            <person name="Lastovetsky O.A."/>
            <person name="Gaspar M.L."/>
            <person name="Mondo S.J."/>
            <person name="LaButti K.M."/>
            <person name="Sandor L."/>
            <person name="Grigoriev I.V."/>
            <person name="Henry S.A."/>
            <person name="Pawlowska T.E."/>
        </authorList>
    </citation>
    <scope>NUCLEOTIDE SEQUENCE [LARGE SCALE GENOMIC DNA]</scope>
    <source>
        <strain evidence="3 4">ATCC 52813</strain>
    </source>
</reference>
<dbReference type="FunFam" id="1.10.555.10:FF:000045">
    <property type="entry name" value="RhoGAP domain containing protein"/>
    <property type="match status" value="1"/>
</dbReference>
<dbReference type="PROSITE" id="PS50238">
    <property type="entry name" value="RHOGAP"/>
    <property type="match status" value="1"/>
</dbReference>
<dbReference type="GO" id="GO:0005737">
    <property type="term" value="C:cytoplasm"/>
    <property type="evidence" value="ECO:0007669"/>
    <property type="project" value="TreeGrafter"/>
</dbReference>
<evidence type="ECO:0000313" key="3">
    <source>
        <dbReference type="EMBL" id="PHZ14930.1"/>
    </source>
</evidence>
<feature type="domain" description="Rho-GAP" evidence="1">
    <location>
        <begin position="354"/>
        <end position="541"/>
    </location>
</feature>
<dbReference type="InterPro" id="IPR000198">
    <property type="entry name" value="RhoGAP_dom"/>
</dbReference>
<dbReference type="InterPro" id="IPR000857">
    <property type="entry name" value="MyTH4_dom"/>
</dbReference>
<accession>A0A2G4T1M0</accession>
<dbReference type="PANTHER" id="PTHR45876:SF8">
    <property type="entry name" value="FI04035P"/>
    <property type="match status" value="1"/>
</dbReference>
<evidence type="ECO:0000313" key="4">
    <source>
        <dbReference type="Proteomes" id="UP000242254"/>
    </source>
</evidence>
<protein>
    <submittedName>
        <fullName evidence="3">Rho GTPase activation protein</fullName>
    </submittedName>
</protein>
<dbReference type="Pfam" id="PF00784">
    <property type="entry name" value="MyTH4"/>
    <property type="match status" value="1"/>
</dbReference>
<dbReference type="GO" id="GO:0005856">
    <property type="term" value="C:cytoskeleton"/>
    <property type="evidence" value="ECO:0007669"/>
    <property type="project" value="InterPro"/>
</dbReference>
<dbReference type="EMBL" id="KZ303845">
    <property type="protein sequence ID" value="PHZ14930.1"/>
    <property type="molecule type" value="Genomic_DNA"/>
</dbReference>
<dbReference type="RefSeq" id="XP_023468638.1">
    <property type="nucleotide sequence ID" value="XM_023612642.1"/>
</dbReference>
<keyword evidence="4" id="KW-1185">Reference proteome</keyword>
<dbReference type="Proteomes" id="UP000242254">
    <property type="component" value="Unassembled WGS sequence"/>
</dbReference>
<dbReference type="GO" id="GO:0005096">
    <property type="term" value="F:GTPase activator activity"/>
    <property type="evidence" value="ECO:0007669"/>
    <property type="project" value="TreeGrafter"/>
</dbReference>
<dbReference type="STRING" id="1340429.A0A2G4T1M0"/>
<name>A0A2G4T1M0_RHIZD</name>